<keyword evidence="1" id="KW-0175">Coiled coil</keyword>
<accession>A0A098E9A1</accession>
<feature type="coiled-coil region" evidence="1">
    <location>
        <begin position="147"/>
        <end position="190"/>
    </location>
</feature>
<evidence type="ECO:0000313" key="2">
    <source>
        <dbReference type="EMBL" id="CEG12096.1"/>
    </source>
</evidence>
<name>A0A098E9A1_9ZZZZ</name>
<dbReference type="Pfam" id="PF23435">
    <property type="entry name" value="DUF7121"/>
    <property type="match status" value="1"/>
</dbReference>
<dbReference type="EMBL" id="CCXY01000105">
    <property type="protein sequence ID" value="CEG12096.1"/>
    <property type="molecule type" value="Genomic_DNA"/>
</dbReference>
<sequence>MVQLINESKELAKIVKEKKIQRDTLNKESRAPYNILEEHLKNTYEKLLTYDISIDYEKDLFERIFLLRERVIKSKNANDTHVAMTEIYTSLKQIDCKIIDVQTKLTEEWTNLKKMYDGVKDAYESIKKMRGSADVQHEIVLQNYAKLIQYKDMVARLRNEIQLINGQMTLLEEELEKIKADKEKAKMKERYKSVKESIKDKLAGKKHRFTIDEMRVLLESGE</sequence>
<protein>
    <recommendedName>
        <fullName evidence="3">Phosphoserine phosphatase</fullName>
    </recommendedName>
</protein>
<evidence type="ECO:0008006" key="3">
    <source>
        <dbReference type="Google" id="ProtNLM"/>
    </source>
</evidence>
<proteinExistence type="predicted"/>
<organism evidence="2">
    <name type="scientific">groundwater metagenome</name>
    <dbReference type="NCBI Taxonomy" id="717931"/>
    <lineage>
        <taxon>unclassified sequences</taxon>
        <taxon>metagenomes</taxon>
        <taxon>ecological metagenomes</taxon>
    </lineage>
</organism>
<evidence type="ECO:0000256" key="1">
    <source>
        <dbReference type="SAM" id="Coils"/>
    </source>
</evidence>
<dbReference type="InterPro" id="IPR055545">
    <property type="entry name" value="DUF7121"/>
</dbReference>
<dbReference type="AlphaFoldDB" id="A0A098E9A1"/>
<gene>
    <name evidence="2" type="ORF">MSIBF_A1930004</name>
</gene>
<reference evidence="2" key="1">
    <citation type="submission" date="2014-09" db="EMBL/GenBank/DDBJ databases">
        <authorList>
            <person name="Probst J Alexander"/>
        </authorList>
    </citation>
    <scope>NUCLEOTIDE SEQUENCE</scope>
</reference>